<feature type="compositionally biased region" description="Basic and acidic residues" evidence="1">
    <location>
        <begin position="1"/>
        <end position="10"/>
    </location>
</feature>
<dbReference type="Proteomes" id="UP000252519">
    <property type="component" value="Unassembled WGS sequence"/>
</dbReference>
<name>A0A368FRS5_ANCCA</name>
<reference evidence="2 3" key="1">
    <citation type="submission" date="2014-10" db="EMBL/GenBank/DDBJ databases">
        <title>Draft genome of the hookworm Ancylostoma caninum.</title>
        <authorList>
            <person name="Mitreva M."/>
        </authorList>
    </citation>
    <scope>NUCLEOTIDE SEQUENCE [LARGE SCALE GENOMIC DNA]</scope>
    <source>
        <strain evidence="2 3">Baltimore</strain>
    </source>
</reference>
<evidence type="ECO:0000256" key="1">
    <source>
        <dbReference type="SAM" id="MobiDB-lite"/>
    </source>
</evidence>
<feature type="region of interest" description="Disordered" evidence="1">
    <location>
        <begin position="1"/>
        <end position="20"/>
    </location>
</feature>
<keyword evidence="3" id="KW-1185">Reference proteome</keyword>
<comment type="caution">
    <text evidence="2">The sequence shown here is derived from an EMBL/GenBank/DDBJ whole genome shotgun (WGS) entry which is preliminary data.</text>
</comment>
<dbReference type="EMBL" id="JOJR01000904">
    <property type="protein sequence ID" value="RCN33535.1"/>
    <property type="molecule type" value="Genomic_DNA"/>
</dbReference>
<accession>A0A368FRS5</accession>
<gene>
    <name evidence="2" type="ORF">ANCCAN_20633</name>
</gene>
<evidence type="ECO:0000313" key="3">
    <source>
        <dbReference type="Proteomes" id="UP000252519"/>
    </source>
</evidence>
<dbReference type="AlphaFoldDB" id="A0A368FRS5"/>
<proteinExistence type="predicted"/>
<organism evidence="2 3">
    <name type="scientific">Ancylostoma caninum</name>
    <name type="common">Dog hookworm</name>
    <dbReference type="NCBI Taxonomy" id="29170"/>
    <lineage>
        <taxon>Eukaryota</taxon>
        <taxon>Metazoa</taxon>
        <taxon>Ecdysozoa</taxon>
        <taxon>Nematoda</taxon>
        <taxon>Chromadorea</taxon>
        <taxon>Rhabditida</taxon>
        <taxon>Rhabditina</taxon>
        <taxon>Rhabditomorpha</taxon>
        <taxon>Strongyloidea</taxon>
        <taxon>Ancylostomatidae</taxon>
        <taxon>Ancylostomatinae</taxon>
        <taxon>Ancylostoma</taxon>
    </lineage>
</organism>
<protein>
    <submittedName>
        <fullName evidence="2">Uncharacterized protein</fullName>
    </submittedName>
</protein>
<sequence>MLCKDGHEWSKPSGSSRSASRAFSLVFSLPRGWHHFPSGSYRGDTARRRI</sequence>
<evidence type="ECO:0000313" key="2">
    <source>
        <dbReference type="EMBL" id="RCN33535.1"/>
    </source>
</evidence>